<evidence type="ECO:0000313" key="2">
    <source>
        <dbReference type="Proteomes" id="UP000306402"/>
    </source>
</evidence>
<dbReference type="RefSeq" id="WP_138364292.1">
    <property type="nucleotide sequence ID" value="NZ_VCEJ01000002.1"/>
</dbReference>
<dbReference type="InterPro" id="IPR045944">
    <property type="entry name" value="DUF6364"/>
</dbReference>
<comment type="caution">
    <text evidence="1">The sequence shown here is derived from an EMBL/GenBank/DDBJ whole genome shotgun (WGS) entry which is preliminary data.</text>
</comment>
<reference evidence="1 2" key="1">
    <citation type="submission" date="2019-05" db="EMBL/GenBank/DDBJ databases">
        <authorList>
            <person name="Qu J.-H."/>
        </authorList>
    </citation>
    <scope>NUCLEOTIDE SEQUENCE [LARGE SCALE GENOMIC DNA]</scope>
    <source>
        <strain evidence="1 2">T17</strain>
    </source>
</reference>
<accession>A0A5R9L484</accession>
<gene>
    <name evidence="1" type="ORF">FEN17_05590</name>
</gene>
<protein>
    <submittedName>
        <fullName evidence="1">Uncharacterized protein</fullName>
    </submittedName>
</protein>
<name>A0A5R9L484_9BACT</name>
<dbReference type="OrthoDB" id="964373at2"/>
<proteinExistence type="predicted"/>
<organism evidence="1 2">
    <name type="scientific">Dyadobacter luticola</name>
    <dbReference type="NCBI Taxonomy" id="1979387"/>
    <lineage>
        <taxon>Bacteria</taxon>
        <taxon>Pseudomonadati</taxon>
        <taxon>Bacteroidota</taxon>
        <taxon>Cytophagia</taxon>
        <taxon>Cytophagales</taxon>
        <taxon>Spirosomataceae</taxon>
        <taxon>Dyadobacter</taxon>
    </lineage>
</organism>
<dbReference type="EMBL" id="VCEJ01000002">
    <property type="protein sequence ID" value="TLV03085.1"/>
    <property type="molecule type" value="Genomic_DNA"/>
</dbReference>
<sequence length="101" mass="11412">MRTIYSTDTYKMATKKEPKVKLTLTVKKSVVENAKNYAAQLGISLSQLIEDHLAKLNAKEELKSDKPMSISDQLFGCARGPLSNMTDQEIKDMWVKDKYGL</sequence>
<keyword evidence="2" id="KW-1185">Reference proteome</keyword>
<evidence type="ECO:0000313" key="1">
    <source>
        <dbReference type="EMBL" id="TLV03085.1"/>
    </source>
</evidence>
<dbReference type="AlphaFoldDB" id="A0A5R9L484"/>
<dbReference type="Proteomes" id="UP000306402">
    <property type="component" value="Unassembled WGS sequence"/>
</dbReference>
<dbReference type="Pfam" id="PF19891">
    <property type="entry name" value="DUF6364"/>
    <property type="match status" value="1"/>
</dbReference>